<dbReference type="Proteomes" id="UP001259832">
    <property type="component" value="Unassembled WGS sequence"/>
</dbReference>
<reference evidence="1" key="1">
    <citation type="submission" date="2023-08" db="EMBL/GenBank/DDBJ databases">
        <title>Reference Genome Resource for the Citrus Pathogen Phytophthora citrophthora.</title>
        <authorList>
            <person name="Moller H."/>
            <person name="Coetzee B."/>
            <person name="Rose L.J."/>
            <person name="Van Niekerk J.M."/>
        </authorList>
    </citation>
    <scope>NUCLEOTIDE SEQUENCE</scope>
    <source>
        <strain evidence="1">STE-U-9442</strain>
    </source>
</reference>
<sequence length="96" mass="9968">MIPARDDDFFFACFSLRRAWYLVTESFSVEPPEAAVLAGTAEVVVPSAEAAGEACASAGADRGSPVADSGVDGEDTHVVEGGRCLGTLVSPRVTYD</sequence>
<gene>
    <name evidence="1" type="ORF">P3T76_010021</name>
</gene>
<comment type="caution">
    <text evidence="1">The sequence shown here is derived from an EMBL/GenBank/DDBJ whole genome shotgun (WGS) entry which is preliminary data.</text>
</comment>
<evidence type="ECO:0000313" key="2">
    <source>
        <dbReference type="Proteomes" id="UP001259832"/>
    </source>
</evidence>
<protein>
    <submittedName>
        <fullName evidence="1">Uncharacterized protein</fullName>
    </submittedName>
</protein>
<accession>A0AAD9GEC8</accession>
<organism evidence="1 2">
    <name type="scientific">Phytophthora citrophthora</name>
    <dbReference type="NCBI Taxonomy" id="4793"/>
    <lineage>
        <taxon>Eukaryota</taxon>
        <taxon>Sar</taxon>
        <taxon>Stramenopiles</taxon>
        <taxon>Oomycota</taxon>
        <taxon>Peronosporomycetes</taxon>
        <taxon>Peronosporales</taxon>
        <taxon>Peronosporaceae</taxon>
        <taxon>Phytophthora</taxon>
    </lineage>
</organism>
<proteinExistence type="predicted"/>
<dbReference type="PROSITE" id="PS00430">
    <property type="entry name" value="TONB_DEPENDENT_REC_1"/>
    <property type="match status" value="1"/>
</dbReference>
<keyword evidence="2" id="KW-1185">Reference proteome</keyword>
<name>A0AAD9GEC8_9STRA</name>
<dbReference type="InterPro" id="IPR010916">
    <property type="entry name" value="TonB_box_CS"/>
</dbReference>
<evidence type="ECO:0000313" key="1">
    <source>
        <dbReference type="EMBL" id="KAK1936586.1"/>
    </source>
</evidence>
<dbReference type="EMBL" id="JASMQC010000021">
    <property type="protein sequence ID" value="KAK1936586.1"/>
    <property type="molecule type" value="Genomic_DNA"/>
</dbReference>
<dbReference type="AlphaFoldDB" id="A0AAD9GEC8"/>